<protein>
    <submittedName>
        <fullName evidence="1">Uncharacterized protein</fullName>
    </submittedName>
</protein>
<keyword evidence="2" id="KW-1185">Reference proteome</keyword>
<accession>A0A448XBW1</accession>
<reference evidence="1" key="1">
    <citation type="submission" date="2018-11" db="EMBL/GenBank/DDBJ databases">
        <authorList>
            <consortium name="Pathogen Informatics"/>
        </authorList>
    </citation>
    <scope>NUCLEOTIDE SEQUENCE</scope>
</reference>
<organism evidence="1 2">
    <name type="scientific">Protopolystoma xenopodis</name>
    <dbReference type="NCBI Taxonomy" id="117903"/>
    <lineage>
        <taxon>Eukaryota</taxon>
        <taxon>Metazoa</taxon>
        <taxon>Spiralia</taxon>
        <taxon>Lophotrochozoa</taxon>
        <taxon>Platyhelminthes</taxon>
        <taxon>Monogenea</taxon>
        <taxon>Polyopisthocotylea</taxon>
        <taxon>Polystomatidea</taxon>
        <taxon>Polystomatidae</taxon>
        <taxon>Protopolystoma</taxon>
    </lineage>
</organism>
<evidence type="ECO:0000313" key="2">
    <source>
        <dbReference type="Proteomes" id="UP000784294"/>
    </source>
</evidence>
<comment type="caution">
    <text evidence="1">The sequence shown here is derived from an EMBL/GenBank/DDBJ whole genome shotgun (WGS) entry which is preliminary data.</text>
</comment>
<name>A0A448XBW1_9PLAT</name>
<evidence type="ECO:0000313" key="1">
    <source>
        <dbReference type="EMBL" id="VEL33162.1"/>
    </source>
</evidence>
<dbReference type="Proteomes" id="UP000784294">
    <property type="component" value="Unassembled WGS sequence"/>
</dbReference>
<dbReference type="EMBL" id="CAAALY010245269">
    <property type="protein sequence ID" value="VEL33162.1"/>
    <property type="molecule type" value="Genomic_DNA"/>
</dbReference>
<dbReference type="AlphaFoldDB" id="A0A448XBW1"/>
<proteinExistence type="predicted"/>
<sequence>MALKPTASTASFSHGPKLSVLSVVHQPSSLSFFVPSPVSHPSSSCLLSANSLALDLATTGSSNSARDSTSNPPAFCPSSDATFSSTLSLAVSGSPGDLGTTVGTFGSSRSLWHGEPGYLTTVGLPSLVLASDPGVYELLFNLAEMELQELAGWSGLHSPSIFQHRTNGNNSNNFDTRSDTLSTNSGDDQIVFGRVGRSSGDTTKPGFFTSPSPLSLLHSVRLLLACLPTYQPAPGSLGPPGGPSGLLGSVINAFSWDKNTSRTSAEALCSPDRLVAATPFRTLYYLQAN</sequence>
<gene>
    <name evidence="1" type="ORF">PXEA_LOCUS26602</name>
</gene>